<comment type="caution">
    <text evidence="13">The sequence shown here is derived from an EMBL/GenBank/DDBJ whole genome shotgun (WGS) entry which is preliminary data.</text>
</comment>
<evidence type="ECO:0000256" key="3">
    <source>
        <dbReference type="ARBA" id="ARBA00017144"/>
    </source>
</evidence>
<dbReference type="SUPFAM" id="SSF52540">
    <property type="entry name" value="P-loop containing nucleoside triphosphate hydrolases"/>
    <property type="match status" value="1"/>
</dbReference>
<protein>
    <recommendedName>
        <fullName evidence="3 11">Thymidylate kinase</fullName>
        <ecNumber evidence="2 11">2.7.4.9</ecNumber>
    </recommendedName>
    <alternativeName>
        <fullName evidence="11">dTMP kinase</fullName>
    </alternativeName>
</protein>
<evidence type="ECO:0000256" key="2">
    <source>
        <dbReference type="ARBA" id="ARBA00012980"/>
    </source>
</evidence>
<keyword evidence="4 11" id="KW-0808">Transferase</keyword>
<evidence type="ECO:0000256" key="7">
    <source>
        <dbReference type="ARBA" id="ARBA00022777"/>
    </source>
</evidence>
<evidence type="ECO:0000256" key="6">
    <source>
        <dbReference type="ARBA" id="ARBA00022741"/>
    </source>
</evidence>
<accession>A0A9D9E7C1</accession>
<dbReference type="Proteomes" id="UP000823614">
    <property type="component" value="Unassembled WGS sequence"/>
</dbReference>
<dbReference type="HAMAP" id="MF_00165">
    <property type="entry name" value="Thymidylate_kinase"/>
    <property type="match status" value="1"/>
</dbReference>
<evidence type="ECO:0000256" key="11">
    <source>
        <dbReference type="HAMAP-Rule" id="MF_00165"/>
    </source>
</evidence>
<dbReference type="InterPro" id="IPR039430">
    <property type="entry name" value="Thymidylate_kin-like_dom"/>
</dbReference>
<keyword evidence="6 11" id="KW-0547">Nucleotide-binding</keyword>
<comment type="catalytic activity">
    <reaction evidence="9 11">
        <text>dTMP + ATP = dTDP + ADP</text>
        <dbReference type="Rhea" id="RHEA:13517"/>
        <dbReference type="ChEBI" id="CHEBI:30616"/>
        <dbReference type="ChEBI" id="CHEBI:58369"/>
        <dbReference type="ChEBI" id="CHEBI:63528"/>
        <dbReference type="ChEBI" id="CHEBI:456216"/>
        <dbReference type="EC" id="2.7.4.9"/>
    </reaction>
</comment>
<evidence type="ECO:0000259" key="12">
    <source>
        <dbReference type="Pfam" id="PF02223"/>
    </source>
</evidence>
<dbReference type="Pfam" id="PF02223">
    <property type="entry name" value="Thymidylate_kin"/>
    <property type="match status" value="1"/>
</dbReference>
<reference evidence="13" key="1">
    <citation type="submission" date="2020-10" db="EMBL/GenBank/DDBJ databases">
        <authorList>
            <person name="Gilroy R."/>
        </authorList>
    </citation>
    <scope>NUCLEOTIDE SEQUENCE</scope>
    <source>
        <strain evidence="13">C6-149</strain>
    </source>
</reference>
<dbReference type="GO" id="GO:0006227">
    <property type="term" value="P:dUDP biosynthetic process"/>
    <property type="evidence" value="ECO:0007669"/>
    <property type="project" value="TreeGrafter"/>
</dbReference>
<organism evidence="13 14">
    <name type="scientific">Candidatus Gallilactobacillus intestinavium</name>
    <dbReference type="NCBI Taxonomy" id="2840838"/>
    <lineage>
        <taxon>Bacteria</taxon>
        <taxon>Bacillati</taxon>
        <taxon>Bacillota</taxon>
        <taxon>Bacilli</taxon>
        <taxon>Lactobacillales</taxon>
        <taxon>Lactobacillaceae</taxon>
        <taxon>Lactobacillaceae incertae sedis</taxon>
        <taxon>Candidatus Gallilactobacillus</taxon>
    </lineage>
</organism>
<evidence type="ECO:0000256" key="10">
    <source>
        <dbReference type="ARBA" id="ARBA00057735"/>
    </source>
</evidence>
<dbReference type="PANTHER" id="PTHR10344">
    <property type="entry name" value="THYMIDYLATE KINASE"/>
    <property type="match status" value="1"/>
</dbReference>
<dbReference type="GO" id="GO:0006233">
    <property type="term" value="P:dTDP biosynthetic process"/>
    <property type="evidence" value="ECO:0007669"/>
    <property type="project" value="InterPro"/>
</dbReference>
<dbReference type="EC" id="2.7.4.9" evidence="2 11"/>
<evidence type="ECO:0000256" key="5">
    <source>
        <dbReference type="ARBA" id="ARBA00022727"/>
    </source>
</evidence>
<dbReference type="NCBIfam" id="TIGR00041">
    <property type="entry name" value="DTMP_kinase"/>
    <property type="match status" value="1"/>
</dbReference>
<evidence type="ECO:0000256" key="8">
    <source>
        <dbReference type="ARBA" id="ARBA00022840"/>
    </source>
</evidence>
<dbReference type="FunFam" id="3.40.50.300:FF:000225">
    <property type="entry name" value="Thymidylate kinase"/>
    <property type="match status" value="1"/>
</dbReference>
<dbReference type="Gene3D" id="3.40.50.300">
    <property type="entry name" value="P-loop containing nucleotide triphosphate hydrolases"/>
    <property type="match status" value="1"/>
</dbReference>
<evidence type="ECO:0000256" key="4">
    <source>
        <dbReference type="ARBA" id="ARBA00022679"/>
    </source>
</evidence>
<evidence type="ECO:0000256" key="9">
    <source>
        <dbReference type="ARBA" id="ARBA00048743"/>
    </source>
</evidence>
<comment type="function">
    <text evidence="10 11">Phosphorylation of dTMP to form dTDP in both de novo and salvage pathways of dTTP synthesis.</text>
</comment>
<dbReference type="GO" id="GO:0005524">
    <property type="term" value="F:ATP binding"/>
    <property type="evidence" value="ECO:0007669"/>
    <property type="project" value="UniProtKB-UniRule"/>
</dbReference>
<evidence type="ECO:0000256" key="1">
    <source>
        <dbReference type="ARBA" id="ARBA00009776"/>
    </source>
</evidence>
<dbReference type="GO" id="GO:0005829">
    <property type="term" value="C:cytosol"/>
    <property type="evidence" value="ECO:0007669"/>
    <property type="project" value="TreeGrafter"/>
</dbReference>
<sequence length="215" mass="24490">MLMGIFITFEGADGAGKTSILNALKKDFLSVLGERLVITREPGGSKISEEIRKIIVDKKNNNMDSRTEALLFAASRRQHLIETVLPALSQNKIVFSDRYVDSSVAYQGAGRQIGEQLISDLNRFATEGLQPDLTIYFDIPSEVGLKRINNYRSNEINRLDQENLSFHKRVRQEYLKLVDNNDRIKLIDANRNFDQVVGDTKNLIVNTFPNIFRKK</sequence>
<dbReference type="InterPro" id="IPR018094">
    <property type="entry name" value="Thymidylate_kinase"/>
</dbReference>
<evidence type="ECO:0000313" key="14">
    <source>
        <dbReference type="Proteomes" id="UP000823614"/>
    </source>
</evidence>
<dbReference type="PANTHER" id="PTHR10344:SF4">
    <property type="entry name" value="UMP-CMP KINASE 2, MITOCHONDRIAL"/>
    <property type="match status" value="1"/>
</dbReference>
<comment type="similarity">
    <text evidence="1 11">Belongs to the thymidylate kinase family.</text>
</comment>
<feature type="binding site" evidence="11">
    <location>
        <begin position="11"/>
        <end position="18"/>
    </location>
    <ligand>
        <name>ATP</name>
        <dbReference type="ChEBI" id="CHEBI:30616"/>
    </ligand>
</feature>
<keyword evidence="8 11" id="KW-0067">ATP-binding</keyword>
<gene>
    <name evidence="11" type="primary">tmk</name>
    <name evidence="13" type="ORF">IAA89_03845</name>
</gene>
<name>A0A9D9E7C1_9LACO</name>
<proteinExistence type="inferred from homology"/>
<dbReference type="CDD" id="cd01672">
    <property type="entry name" value="TMPK"/>
    <property type="match status" value="1"/>
</dbReference>
<keyword evidence="5 11" id="KW-0545">Nucleotide biosynthesis</keyword>
<dbReference type="GO" id="GO:0006235">
    <property type="term" value="P:dTTP biosynthetic process"/>
    <property type="evidence" value="ECO:0007669"/>
    <property type="project" value="UniProtKB-UniRule"/>
</dbReference>
<reference evidence="13" key="2">
    <citation type="journal article" date="2021" name="PeerJ">
        <title>Extensive microbial diversity within the chicken gut microbiome revealed by metagenomics and culture.</title>
        <authorList>
            <person name="Gilroy R."/>
            <person name="Ravi A."/>
            <person name="Getino M."/>
            <person name="Pursley I."/>
            <person name="Horton D.L."/>
            <person name="Alikhan N.F."/>
            <person name="Baker D."/>
            <person name="Gharbi K."/>
            <person name="Hall N."/>
            <person name="Watson M."/>
            <person name="Adriaenssens E.M."/>
            <person name="Foster-Nyarko E."/>
            <person name="Jarju S."/>
            <person name="Secka A."/>
            <person name="Antonio M."/>
            <person name="Oren A."/>
            <person name="Chaudhuri R.R."/>
            <person name="La Ragione R."/>
            <person name="Hildebrand F."/>
            <person name="Pallen M.J."/>
        </authorList>
    </citation>
    <scope>NUCLEOTIDE SEQUENCE</scope>
    <source>
        <strain evidence="13">C6-149</strain>
    </source>
</reference>
<feature type="domain" description="Thymidylate kinase-like" evidence="12">
    <location>
        <begin position="9"/>
        <end position="197"/>
    </location>
</feature>
<dbReference type="InterPro" id="IPR027417">
    <property type="entry name" value="P-loop_NTPase"/>
</dbReference>
<keyword evidence="7 11" id="KW-0418">Kinase</keyword>
<dbReference type="EMBL" id="JADIMP010000060">
    <property type="protein sequence ID" value="MBO8441563.1"/>
    <property type="molecule type" value="Genomic_DNA"/>
</dbReference>
<dbReference type="GO" id="GO:0004798">
    <property type="term" value="F:dTMP kinase activity"/>
    <property type="evidence" value="ECO:0007669"/>
    <property type="project" value="UniProtKB-UniRule"/>
</dbReference>
<evidence type="ECO:0000313" key="13">
    <source>
        <dbReference type="EMBL" id="MBO8441563.1"/>
    </source>
</evidence>
<dbReference type="AlphaFoldDB" id="A0A9D9E7C1"/>